<protein>
    <submittedName>
        <fullName evidence="1">Uncharacterized protein</fullName>
    </submittedName>
</protein>
<gene>
    <name evidence="1" type="ORF">SSYRP_v1c08310</name>
</gene>
<accession>R4UJT8</accession>
<reference evidence="1 2" key="1">
    <citation type="journal article" date="2013" name="Genome Biol. Evol.">
        <title>Complete genomes of two dipteran-associated spiroplasmas provided insights into the origin, dynamics, and impacts of viral invasion in spiroplasma.</title>
        <authorList>
            <person name="Ku C."/>
            <person name="Lo W.S."/>
            <person name="Chen L.L."/>
            <person name="Kuo C.H."/>
        </authorList>
    </citation>
    <scope>NUCLEOTIDE SEQUENCE [LARGE SCALE GENOMIC DNA]</scope>
    <source>
        <strain evidence="1">EA-1</strain>
    </source>
</reference>
<dbReference type="AlphaFoldDB" id="R4UJT8"/>
<sequence length="589" mass="68259">MNSKEAEPKSWDIEKDLFMNDKKIRDNFKEKFQKANYKEYNDRNSGFKYNDIVNTLNKINGMDNFKKTLLFIQKVYGYTLTVNHSDPKPVLDFINFLKQLIKNIIRANTSLYDSVIDELFKDQTKLESETELTLTDVIQMFISPSQFMYQSPAKGNALQGIIEKVQKIGDELFGALDNIGKLVGEKGNLEDAEVKMMVDKLETVFEGGTEYYMFGGEKYTKEEAFDALKKNFKSMVKFDKEGSKFWTDPAKLGSKLLKGLGKMMNGLQMAKAIWNIGSLISIFDFVTYQNDFGNGQVLYYTTTEISLPVFGRIWGQDFSKHVQMISVFDNGSITNDTNAQLYVVLGSLFTSLSSAQKYLKEYIISNPTDFIDTRQYYINVMGEVDQEELPVNSEDPDDGYNKLEKFIEYIFTKHFANTVISQYFDGIDGWFNNPIDAIKSMQEKITNNQFIIQYKYRDLEGINRYYDTPEALIADQRNYIINNILESKTVLSSDLISSIDYDRLKEQFGLKNKVYGVLFGGQYRYFYTYNDAFVYVYNHVDITYHHDTVVNYFVYFGNQRFTNESDFYKWIEESTQLVNAAGEVLNHGN</sequence>
<name>R4UJT8_9MOLU</name>
<dbReference type="STRING" id="1276229.SSYRP_v1c08310"/>
<organism evidence="1 2">
    <name type="scientific">Spiroplasma syrphidicola EA-1</name>
    <dbReference type="NCBI Taxonomy" id="1276229"/>
    <lineage>
        <taxon>Bacteria</taxon>
        <taxon>Bacillati</taxon>
        <taxon>Mycoplasmatota</taxon>
        <taxon>Mollicutes</taxon>
        <taxon>Entomoplasmatales</taxon>
        <taxon>Spiroplasmataceae</taxon>
        <taxon>Spiroplasma</taxon>
    </lineage>
</organism>
<keyword evidence="2" id="KW-1185">Reference proteome</keyword>
<dbReference type="EMBL" id="CP005078">
    <property type="protein sequence ID" value="AGM26420.1"/>
    <property type="molecule type" value="Genomic_DNA"/>
</dbReference>
<dbReference type="HOGENOM" id="CLU_463015_0_0_14"/>
<dbReference type="PATRIC" id="fig|1276229.3.peg.826"/>
<dbReference type="Proteomes" id="UP000013963">
    <property type="component" value="Chromosome"/>
</dbReference>
<dbReference type="KEGG" id="ssyr:SSYRP_v1c08310"/>
<evidence type="ECO:0000313" key="2">
    <source>
        <dbReference type="Proteomes" id="UP000013963"/>
    </source>
</evidence>
<evidence type="ECO:0000313" key="1">
    <source>
        <dbReference type="EMBL" id="AGM26420.1"/>
    </source>
</evidence>
<proteinExistence type="predicted"/>